<reference evidence="3" key="1">
    <citation type="submission" date="2022-11" db="UniProtKB">
        <authorList>
            <consortium name="WormBaseParasite"/>
        </authorList>
    </citation>
    <scope>IDENTIFICATION</scope>
</reference>
<evidence type="ECO:0000256" key="1">
    <source>
        <dbReference type="SAM" id="Phobius"/>
    </source>
</evidence>
<feature type="transmembrane region" description="Helical" evidence="1">
    <location>
        <begin position="20"/>
        <end position="41"/>
    </location>
</feature>
<keyword evidence="1" id="KW-1133">Transmembrane helix</keyword>
<organism evidence="2 3">
    <name type="scientific">Romanomermis culicivorax</name>
    <name type="common">Nematode worm</name>
    <dbReference type="NCBI Taxonomy" id="13658"/>
    <lineage>
        <taxon>Eukaryota</taxon>
        <taxon>Metazoa</taxon>
        <taxon>Ecdysozoa</taxon>
        <taxon>Nematoda</taxon>
        <taxon>Enoplea</taxon>
        <taxon>Dorylaimia</taxon>
        <taxon>Mermithida</taxon>
        <taxon>Mermithoidea</taxon>
        <taxon>Mermithidae</taxon>
        <taxon>Romanomermis</taxon>
    </lineage>
</organism>
<keyword evidence="2" id="KW-1185">Reference proteome</keyword>
<feature type="transmembrane region" description="Helical" evidence="1">
    <location>
        <begin position="97"/>
        <end position="119"/>
    </location>
</feature>
<evidence type="ECO:0000313" key="2">
    <source>
        <dbReference type="Proteomes" id="UP000887565"/>
    </source>
</evidence>
<keyword evidence="1" id="KW-0472">Membrane</keyword>
<protein>
    <submittedName>
        <fullName evidence="3">Uncharacterized protein</fullName>
    </submittedName>
</protein>
<dbReference type="Proteomes" id="UP000887565">
    <property type="component" value="Unplaced"/>
</dbReference>
<proteinExistence type="predicted"/>
<dbReference type="AlphaFoldDB" id="A0A915KFR9"/>
<name>A0A915KFR9_ROMCU</name>
<sequence>NYVAETRKLISREIKIRYNVATNLLILLIYGKYVLGTPFILNKADKGEIFGEDLFMTLLKIQDFRELGIEVRNRSRRSGVKLKLQARDDQLPGNKTLFFIVFPYFFFLIIIPSIIPWCARLYFFVACYLDQV</sequence>
<accession>A0A915KFR9</accession>
<keyword evidence="1" id="KW-0812">Transmembrane</keyword>
<dbReference type="WBParaSite" id="nRc.2.0.1.t37663-RA">
    <property type="protein sequence ID" value="nRc.2.0.1.t37663-RA"/>
    <property type="gene ID" value="nRc.2.0.1.g37663"/>
</dbReference>
<evidence type="ECO:0000313" key="3">
    <source>
        <dbReference type="WBParaSite" id="nRc.2.0.1.t37663-RA"/>
    </source>
</evidence>